<organism evidence="2">
    <name type="scientific">Burkholderia sp. M701</name>
    <dbReference type="NCBI Taxonomy" id="326454"/>
    <lineage>
        <taxon>Bacteria</taxon>
        <taxon>Pseudomonadati</taxon>
        <taxon>Pseudomonadota</taxon>
        <taxon>Betaproteobacteria</taxon>
        <taxon>Burkholderiales</taxon>
        <taxon>Burkholderiaceae</taxon>
        <taxon>Burkholderia</taxon>
    </lineage>
</organism>
<reference evidence="2" key="2">
    <citation type="submission" date="2024-06" db="EMBL/GenBank/DDBJ databases">
        <authorList>
            <person name="Sakai Y."/>
            <person name="Fujii T."/>
        </authorList>
    </citation>
    <scope>NUCLEOTIDE SEQUENCE</scope>
    <source>
        <strain evidence="2">M701</strain>
        <plasmid evidence="2">pM7012</plasmid>
    </source>
</reference>
<name>V5YN30_9BURK</name>
<dbReference type="AlphaFoldDB" id="V5YN30"/>
<dbReference type="RefSeq" id="WP_023842355.1">
    <property type="nucleotide sequence ID" value="NC_022995.1"/>
</dbReference>
<proteinExistence type="predicted"/>
<dbReference type="PROSITE" id="PS51257">
    <property type="entry name" value="PROKAR_LIPOPROTEIN"/>
    <property type="match status" value="1"/>
</dbReference>
<protein>
    <recommendedName>
        <fullName evidence="3">Lipoprotein</fullName>
    </recommendedName>
</protein>
<keyword evidence="1" id="KW-0732">Signal</keyword>
<dbReference type="EMBL" id="AB853026">
    <property type="protein sequence ID" value="BAO18812.1"/>
    <property type="molecule type" value="Genomic_DNA"/>
</dbReference>
<reference evidence="2" key="1">
    <citation type="journal article" date="2014" name="Microbiology">
        <title>A 2,4-dichlorophenoxyacetic acid degradation plasmid pM7012 discloses distribution of an unclassified megaplasmid group across bacterial species.</title>
        <authorList>
            <person name="Sakai Y."/>
            <person name="Ogawa N."/>
            <person name="Shimomura Y."/>
            <person name="Fujii T."/>
        </authorList>
    </citation>
    <scope>NUCLEOTIDE SEQUENCE</scope>
    <source>
        <strain evidence="2">M701</strain>
    </source>
</reference>
<evidence type="ECO:0000313" key="2">
    <source>
        <dbReference type="EMBL" id="BAO18812.1"/>
    </source>
</evidence>
<evidence type="ECO:0008006" key="3">
    <source>
        <dbReference type="Google" id="ProtNLM"/>
    </source>
</evidence>
<accession>V5YN30</accession>
<feature type="chain" id="PRO_5004743121" description="Lipoprotein" evidence="1">
    <location>
        <begin position="23"/>
        <end position="153"/>
    </location>
</feature>
<keyword evidence="2" id="KW-0614">Plasmid</keyword>
<geneLocation type="plasmid" evidence="2">
    <name>pM7012</name>
</geneLocation>
<evidence type="ECO:0000256" key="1">
    <source>
        <dbReference type="SAM" id="SignalP"/>
    </source>
</evidence>
<feature type="signal peptide" evidence="1">
    <location>
        <begin position="1"/>
        <end position="22"/>
    </location>
</feature>
<sequence length="153" mass="16244">MMKIRSLAAIAVIAVAAMSVSACSHNDTVTFNAVKTLENSPPNLKVALKLNKFDAKNEAGGDGTITIEKPAESATVAQQGTFPITWSWQGADGTFAVRVPDLKDAFTMAPSPMAMAEVVSNGRNAKVFWCSDCEQNRGGNGSFMPGIFVKKDD</sequence>